<dbReference type="InterPro" id="IPR006593">
    <property type="entry name" value="Cyt_b561/ferric_Rdtase_TM"/>
</dbReference>
<evidence type="ECO:0000256" key="10">
    <source>
        <dbReference type="ARBA" id="ARBA00023136"/>
    </source>
</evidence>
<keyword evidence="6" id="KW-0479">Metal-binding</keyword>
<protein>
    <recommendedName>
        <fullName evidence="12">Cytochrome b561 domain-containing protein</fullName>
    </recommendedName>
</protein>
<comment type="caution">
    <text evidence="13">The sequence shown here is derived from an EMBL/GenBank/DDBJ whole genome shotgun (WGS) entry which is preliminary data.</text>
</comment>
<keyword evidence="9" id="KW-0408">Iron</keyword>
<comment type="cofactor">
    <cofactor evidence="1">
        <name>heme b</name>
        <dbReference type="ChEBI" id="CHEBI:60344"/>
    </cofactor>
</comment>
<reference evidence="13 14" key="1">
    <citation type="submission" date="2024-11" db="EMBL/GenBank/DDBJ databases">
        <title>A near-complete genome assembly of Cinchona calisaya.</title>
        <authorList>
            <person name="Lian D.C."/>
            <person name="Zhao X.W."/>
            <person name="Wei L."/>
        </authorList>
    </citation>
    <scope>NUCLEOTIDE SEQUENCE [LARGE SCALE GENOMIC DNA]</scope>
    <source>
        <tissue evidence="13">Nenye</tissue>
    </source>
</reference>
<keyword evidence="10 11" id="KW-0472">Membrane</keyword>
<gene>
    <name evidence="13" type="ORF">ACH5RR_037388</name>
</gene>
<proteinExistence type="predicted"/>
<dbReference type="PANTHER" id="PTHR15422">
    <property type="entry name" value="OS05G0565100 PROTEIN"/>
    <property type="match status" value="1"/>
</dbReference>
<evidence type="ECO:0000256" key="9">
    <source>
        <dbReference type="ARBA" id="ARBA00023004"/>
    </source>
</evidence>
<evidence type="ECO:0000256" key="11">
    <source>
        <dbReference type="SAM" id="Phobius"/>
    </source>
</evidence>
<accession>A0ABD2YA89</accession>
<evidence type="ECO:0000313" key="13">
    <source>
        <dbReference type="EMBL" id="KAL3502939.1"/>
    </source>
</evidence>
<dbReference type="GO" id="GO:0016020">
    <property type="term" value="C:membrane"/>
    <property type="evidence" value="ECO:0007669"/>
    <property type="project" value="UniProtKB-SubCell"/>
</dbReference>
<evidence type="ECO:0000256" key="8">
    <source>
        <dbReference type="ARBA" id="ARBA00022989"/>
    </source>
</evidence>
<dbReference type="CDD" id="cd08760">
    <property type="entry name" value="Cyt_b561_FRRS1_like"/>
    <property type="match status" value="1"/>
</dbReference>
<feature type="transmembrane region" description="Helical" evidence="11">
    <location>
        <begin position="92"/>
        <end position="119"/>
    </location>
</feature>
<keyword evidence="3" id="KW-0813">Transport</keyword>
<dbReference type="PANTHER" id="PTHR15422:SF24">
    <property type="entry name" value="DOMON RELATED DOMAIN-CONTAINING PROTEIN"/>
    <property type="match status" value="1"/>
</dbReference>
<comment type="subcellular location">
    <subcellularLocation>
        <location evidence="2">Membrane</location>
        <topology evidence="2">Multi-pass membrane protein</topology>
    </subcellularLocation>
</comment>
<dbReference type="Gene3D" id="1.20.120.1770">
    <property type="match status" value="1"/>
</dbReference>
<feature type="transmembrane region" description="Helical" evidence="11">
    <location>
        <begin position="58"/>
        <end position="80"/>
    </location>
</feature>
<dbReference type="Pfam" id="PF03188">
    <property type="entry name" value="Cytochrom_B561"/>
    <property type="match status" value="1"/>
</dbReference>
<evidence type="ECO:0000256" key="2">
    <source>
        <dbReference type="ARBA" id="ARBA00004141"/>
    </source>
</evidence>
<dbReference type="AlphaFoldDB" id="A0ABD2YA89"/>
<keyword evidence="8 11" id="KW-1133">Transmembrane helix</keyword>
<feature type="transmembrane region" description="Helical" evidence="11">
    <location>
        <begin position="161"/>
        <end position="183"/>
    </location>
</feature>
<evidence type="ECO:0000256" key="4">
    <source>
        <dbReference type="ARBA" id="ARBA00022617"/>
    </source>
</evidence>
<evidence type="ECO:0000259" key="12">
    <source>
        <dbReference type="PROSITE" id="PS50939"/>
    </source>
</evidence>
<evidence type="ECO:0000313" key="14">
    <source>
        <dbReference type="Proteomes" id="UP001630127"/>
    </source>
</evidence>
<dbReference type="InterPro" id="IPR045150">
    <property type="entry name" value="CYB561D1/2"/>
</dbReference>
<dbReference type="PROSITE" id="PS50939">
    <property type="entry name" value="CYTOCHROME_B561"/>
    <property type="match status" value="1"/>
</dbReference>
<evidence type="ECO:0000256" key="3">
    <source>
        <dbReference type="ARBA" id="ARBA00022448"/>
    </source>
</evidence>
<dbReference type="GO" id="GO:0046872">
    <property type="term" value="F:metal ion binding"/>
    <property type="evidence" value="ECO:0007669"/>
    <property type="project" value="UniProtKB-KW"/>
</dbReference>
<evidence type="ECO:0000256" key="6">
    <source>
        <dbReference type="ARBA" id="ARBA00022723"/>
    </source>
</evidence>
<keyword evidence="5 11" id="KW-0812">Transmembrane</keyword>
<sequence length="254" mass="29050">MHYKQKMLRLAVTTGLLIILTQLPLVFCSPFVHAKTANTTHSSSKHKIQMTAKLSSEIAIHGFLFWASMGFLVPVGILIMRKSTREECGRRLKILLYIHGLLQILSVLLLTAGAIMSFINFENSFNNDHQRLGLALYGLVWLQLLIGIIRPYRGSKARSIWFFVHWLLGTAVSLLGVINIFTGLQAYSKKTSRSARLWIILFTVEISIIVLFYFLQEKWEYIQKQGVIIGNEPIQPTEQEISPRYKEKETSEEP</sequence>
<keyword evidence="7" id="KW-0249">Electron transport</keyword>
<evidence type="ECO:0000256" key="1">
    <source>
        <dbReference type="ARBA" id="ARBA00001970"/>
    </source>
</evidence>
<dbReference type="Proteomes" id="UP001630127">
    <property type="component" value="Unassembled WGS sequence"/>
</dbReference>
<keyword evidence="4" id="KW-0349">Heme</keyword>
<name>A0ABD2YA89_9GENT</name>
<evidence type="ECO:0000256" key="5">
    <source>
        <dbReference type="ARBA" id="ARBA00022692"/>
    </source>
</evidence>
<feature type="transmembrane region" description="Helical" evidence="11">
    <location>
        <begin position="195"/>
        <end position="215"/>
    </location>
</feature>
<feature type="domain" description="Cytochrome b561" evidence="12">
    <location>
        <begin position="16"/>
        <end position="223"/>
    </location>
</feature>
<organism evidence="13 14">
    <name type="scientific">Cinchona calisaya</name>
    <dbReference type="NCBI Taxonomy" id="153742"/>
    <lineage>
        <taxon>Eukaryota</taxon>
        <taxon>Viridiplantae</taxon>
        <taxon>Streptophyta</taxon>
        <taxon>Embryophyta</taxon>
        <taxon>Tracheophyta</taxon>
        <taxon>Spermatophyta</taxon>
        <taxon>Magnoliopsida</taxon>
        <taxon>eudicotyledons</taxon>
        <taxon>Gunneridae</taxon>
        <taxon>Pentapetalae</taxon>
        <taxon>asterids</taxon>
        <taxon>lamiids</taxon>
        <taxon>Gentianales</taxon>
        <taxon>Rubiaceae</taxon>
        <taxon>Cinchonoideae</taxon>
        <taxon>Cinchoneae</taxon>
        <taxon>Cinchona</taxon>
    </lineage>
</organism>
<dbReference type="EMBL" id="JBJUIK010000015">
    <property type="protein sequence ID" value="KAL3502939.1"/>
    <property type="molecule type" value="Genomic_DNA"/>
</dbReference>
<keyword evidence="14" id="KW-1185">Reference proteome</keyword>
<evidence type="ECO:0000256" key="7">
    <source>
        <dbReference type="ARBA" id="ARBA00022982"/>
    </source>
</evidence>
<feature type="transmembrane region" description="Helical" evidence="11">
    <location>
        <begin position="131"/>
        <end position="149"/>
    </location>
</feature>
<dbReference type="SMART" id="SM00665">
    <property type="entry name" value="B561"/>
    <property type="match status" value="1"/>
</dbReference>